<keyword evidence="2" id="KW-1185">Reference proteome</keyword>
<dbReference type="EMBL" id="AGBW02010967">
    <property type="protein sequence ID" value="OWR47457.1"/>
    <property type="molecule type" value="Genomic_DNA"/>
</dbReference>
<protein>
    <submittedName>
        <fullName evidence="1">Blastopia polyprotein</fullName>
    </submittedName>
</protein>
<dbReference type="AlphaFoldDB" id="A0A212F150"/>
<dbReference type="InParanoid" id="A0A212F150"/>
<proteinExistence type="predicted"/>
<sequence length="155" mass="18335">MQLKEEFGLNFNSAAIHKKLTSRKMENDETCHHYFLNMKQFASHGNIEDKALMEYVIDGIRDSESNKMVLYQDSSLKEFRKKIDIYSDIKKKLFSLSSPSTTRKTTDRMTTKVKRCFKCSDHKSPVCTNGVKYFKCNEFDTRVRQEQVQIDLRRR</sequence>
<reference evidence="1 2" key="1">
    <citation type="journal article" date="2011" name="Cell">
        <title>The monarch butterfly genome yields insights into long-distance migration.</title>
        <authorList>
            <person name="Zhan S."/>
            <person name="Merlin C."/>
            <person name="Boore J.L."/>
            <person name="Reppert S.M."/>
        </authorList>
    </citation>
    <scope>NUCLEOTIDE SEQUENCE [LARGE SCALE GENOMIC DNA]</scope>
    <source>
        <strain evidence="1">F-2</strain>
    </source>
</reference>
<organism evidence="1 2">
    <name type="scientific">Danaus plexippus plexippus</name>
    <dbReference type="NCBI Taxonomy" id="278856"/>
    <lineage>
        <taxon>Eukaryota</taxon>
        <taxon>Metazoa</taxon>
        <taxon>Ecdysozoa</taxon>
        <taxon>Arthropoda</taxon>
        <taxon>Hexapoda</taxon>
        <taxon>Insecta</taxon>
        <taxon>Pterygota</taxon>
        <taxon>Neoptera</taxon>
        <taxon>Endopterygota</taxon>
        <taxon>Lepidoptera</taxon>
        <taxon>Glossata</taxon>
        <taxon>Ditrysia</taxon>
        <taxon>Papilionoidea</taxon>
        <taxon>Nymphalidae</taxon>
        <taxon>Danainae</taxon>
        <taxon>Danaini</taxon>
        <taxon>Danaina</taxon>
        <taxon>Danaus</taxon>
        <taxon>Danaus</taxon>
    </lineage>
</organism>
<evidence type="ECO:0000313" key="1">
    <source>
        <dbReference type="EMBL" id="OWR47457.1"/>
    </source>
</evidence>
<dbReference type="KEGG" id="dpl:KGM_215279"/>
<dbReference type="Proteomes" id="UP000007151">
    <property type="component" value="Unassembled WGS sequence"/>
</dbReference>
<evidence type="ECO:0000313" key="2">
    <source>
        <dbReference type="Proteomes" id="UP000007151"/>
    </source>
</evidence>
<name>A0A212F150_DANPL</name>
<dbReference type="STRING" id="278856.A0A212F150"/>
<comment type="caution">
    <text evidence="1">The sequence shown here is derived from an EMBL/GenBank/DDBJ whole genome shotgun (WGS) entry which is preliminary data.</text>
</comment>
<gene>
    <name evidence="1" type="ORF">KGM_215279</name>
</gene>
<accession>A0A212F150</accession>